<accession>A0AAU9ES76</accession>
<dbReference type="Proteomes" id="UP001366166">
    <property type="component" value="Chromosome"/>
</dbReference>
<feature type="signal peptide" evidence="1">
    <location>
        <begin position="1"/>
        <end position="23"/>
    </location>
</feature>
<name>A0AAU9ES76_9BACT</name>
<dbReference type="RefSeq" id="WP_338605164.1">
    <property type="nucleotide sequence ID" value="NZ_AP028679.1"/>
</dbReference>
<sequence>MKKLLLVLLSALLVLSAAPMAFAAGDGVLGGVVAVDTLQLKGTVTALDMKARTVTIKGEGGRTVMLNAKNARNLEQVKVGDIVVADFVESLALFVTKPEGGPAAGGAQVVKLAPKGAMPGGMVADVMEIRAQVVAIDYKARTVSLKGPQGNVHTLKIPPQAKNFDKVKKGDDVVVRYTQAMAINVTKP</sequence>
<gene>
    <name evidence="2" type="ORF">FAK_05270</name>
</gene>
<evidence type="ECO:0000313" key="3">
    <source>
        <dbReference type="Proteomes" id="UP001366166"/>
    </source>
</evidence>
<feature type="chain" id="PRO_5043964475" description="DUF5666 domain-containing protein" evidence="1">
    <location>
        <begin position="24"/>
        <end position="188"/>
    </location>
</feature>
<evidence type="ECO:0000313" key="2">
    <source>
        <dbReference type="EMBL" id="BEQ13461.1"/>
    </source>
</evidence>
<dbReference type="EMBL" id="AP028679">
    <property type="protein sequence ID" value="BEQ13461.1"/>
    <property type="molecule type" value="Genomic_DNA"/>
</dbReference>
<keyword evidence="1" id="KW-0732">Signal</keyword>
<reference evidence="3" key="1">
    <citation type="journal article" date="2023" name="Arch. Microbiol.">
        <title>Desulfoferula mesophilus gen. nov. sp. nov., a mesophilic sulfate-reducing bacterium isolated from a brackish lake sediment.</title>
        <authorList>
            <person name="Watanabe T."/>
            <person name="Yabe T."/>
            <person name="Tsuji J.M."/>
            <person name="Fukui M."/>
        </authorList>
    </citation>
    <scope>NUCLEOTIDE SEQUENCE [LARGE SCALE GENOMIC DNA]</scope>
    <source>
        <strain evidence="3">12FAK</strain>
    </source>
</reference>
<organism evidence="2 3">
    <name type="scientific">Desulfoferula mesophila</name>
    <dbReference type="NCBI Taxonomy" id="3058419"/>
    <lineage>
        <taxon>Bacteria</taxon>
        <taxon>Pseudomonadati</taxon>
        <taxon>Thermodesulfobacteriota</taxon>
        <taxon>Desulfarculia</taxon>
        <taxon>Desulfarculales</taxon>
        <taxon>Desulfarculaceae</taxon>
        <taxon>Desulfoferula</taxon>
    </lineage>
</organism>
<dbReference type="AlphaFoldDB" id="A0AAU9ES76"/>
<evidence type="ECO:0000256" key="1">
    <source>
        <dbReference type="SAM" id="SignalP"/>
    </source>
</evidence>
<dbReference type="KEGG" id="dmp:FAK_05270"/>
<evidence type="ECO:0008006" key="4">
    <source>
        <dbReference type="Google" id="ProtNLM"/>
    </source>
</evidence>
<proteinExistence type="predicted"/>
<keyword evidence="3" id="KW-1185">Reference proteome</keyword>
<protein>
    <recommendedName>
        <fullName evidence="4">DUF5666 domain-containing protein</fullName>
    </recommendedName>
</protein>